<evidence type="ECO:0000313" key="3">
    <source>
        <dbReference type="Proteomes" id="UP000093000"/>
    </source>
</evidence>
<dbReference type="Proteomes" id="UP000093000">
    <property type="component" value="Unassembled WGS sequence"/>
</dbReference>
<dbReference type="InterPro" id="IPR036047">
    <property type="entry name" value="F-box-like_dom_sf"/>
</dbReference>
<accession>A0A1C7NG05</accession>
<keyword evidence="3" id="KW-1185">Reference proteome</keyword>
<sequence>MWKDLPYEIHNLVIKRLFSCDIVQYSLVCKSWNKPATNYLFEKIRIQSRSKFEAFISAIAAFPAVGELVKSLDLTLNWLNTNYSNSIKQCSLLVQHTPNVKTLVSKDPSCILYKVVAHAVERGLWKNLSMVYDPLLFGKDPLQKNKPAYQISSSYYDYYAILSTIQDKAICVAFNISHQPDVSLEPRCFEYPLFITRETRFPKVERVTCHSTSTVAIQNLDEALKLCPTATTALLSFRKLEKCQSESIDVELNTTVKCLRVITDYLTYDGLDYICRKFPNVKRFILVFNQPASSTLTVDSSAISQLANYISTIETVHISKCNFPILMTLFDALNKLAPQGSLEACFDESCLKLTLGKDKKSLMRIDPALLYPDHTGTNLACIEQVDKLILKPRGKTNYQQLLEPHQPFFAHCEQVRAFTIYRFALEDLITEMPSIESLYLQDCHIGPEFLNHCSKLLPNLKTIFIDHATFEEEEIDNHAWTIDMPHTSFEAIYVTVPTRKSIYSVYIELVKPNHKAYYRVSPREFFSIEASEFERPTSGDDVKLKVVCKEVGHILVGAQDKLWFTHILCLHSPGEHEKKDD</sequence>
<dbReference type="InterPro" id="IPR032675">
    <property type="entry name" value="LRR_dom_sf"/>
</dbReference>
<dbReference type="InParanoid" id="A0A1C7NG05"/>
<name>A0A1C7NG05_9FUNG</name>
<dbReference type="SUPFAM" id="SSF81383">
    <property type="entry name" value="F-box domain"/>
    <property type="match status" value="1"/>
</dbReference>
<protein>
    <recommendedName>
        <fullName evidence="1">F-box domain-containing protein</fullName>
    </recommendedName>
</protein>
<dbReference type="InterPro" id="IPR001810">
    <property type="entry name" value="F-box_dom"/>
</dbReference>
<dbReference type="SUPFAM" id="SSF52047">
    <property type="entry name" value="RNI-like"/>
    <property type="match status" value="1"/>
</dbReference>
<comment type="caution">
    <text evidence="2">The sequence shown here is derived from an EMBL/GenBank/DDBJ whole genome shotgun (WGS) entry which is preliminary data.</text>
</comment>
<dbReference type="Gene3D" id="1.20.1280.50">
    <property type="match status" value="1"/>
</dbReference>
<evidence type="ECO:0000259" key="1">
    <source>
        <dbReference type="PROSITE" id="PS50181"/>
    </source>
</evidence>
<dbReference type="Pfam" id="PF00646">
    <property type="entry name" value="F-box"/>
    <property type="match status" value="1"/>
</dbReference>
<organism evidence="2 3">
    <name type="scientific">Choanephora cucurbitarum</name>
    <dbReference type="NCBI Taxonomy" id="101091"/>
    <lineage>
        <taxon>Eukaryota</taxon>
        <taxon>Fungi</taxon>
        <taxon>Fungi incertae sedis</taxon>
        <taxon>Mucoromycota</taxon>
        <taxon>Mucoromycotina</taxon>
        <taxon>Mucoromycetes</taxon>
        <taxon>Mucorales</taxon>
        <taxon>Mucorineae</taxon>
        <taxon>Choanephoraceae</taxon>
        <taxon>Choanephoroideae</taxon>
        <taxon>Choanephora</taxon>
    </lineage>
</organism>
<evidence type="ECO:0000313" key="2">
    <source>
        <dbReference type="EMBL" id="OBZ87975.1"/>
    </source>
</evidence>
<dbReference type="Gene3D" id="3.80.10.10">
    <property type="entry name" value="Ribonuclease Inhibitor"/>
    <property type="match status" value="1"/>
</dbReference>
<dbReference type="AlphaFoldDB" id="A0A1C7NG05"/>
<proteinExistence type="predicted"/>
<reference evidence="2 3" key="1">
    <citation type="submission" date="2016-03" db="EMBL/GenBank/DDBJ databases">
        <title>Choanephora cucurbitarum.</title>
        <authorList>
            <person name="Min B."/>
            <person name="Park H."/>
            <person name="Park J.-H."/>
            <person name="Shin H.-D."/>
            <person name="Choi I.-G."/>
        </authorList>
    </citation>
    <scope>NUCLEOTIDE SEQUENCE [LARGE SCALE GENOMIC DNA]</scope>
    <source>
        <strain evidence="2 3">KUS-F28377</strain>
    </source>
</reference>
<gene>
    <name evidence="2" type="ORF">A0J61_03976</name>
</gene>
<feature type="domain" description="F-box" evidence="1">
    <location>
        <begin position="1"/>
        <end position="44"/>
    </location>
</feature>
<dbReference type="PROSITE" id="PS50181">
    <property type="entry name" value="FBOX"/>
    <property type="match status" value="1"/>
</dbReference>
<dbReference type="EMBL" id="LUGH01000184">
    <property type="protein sequence ID" value="OBZ87975.1"/>
    <property type="molecule type" value="Genomic_DNA"/>
</dbReference>